<sequence>MQNHGPWQAVGVLTPSDNASLRIGFALPHLRAGGIEVGVLALANELTRRGHQVHLFLRRAEGQLLEELDPRVRRHDAGGRRAIALSGWLARGLTREGIALLYSGTNAMNLGAALALRRMTPDARPAHMLSEHSTPAAYLSQAKWPMLRRLAMRGLYPRADCLVAPLEGLARDWLDHLGLDRPRPATLPNPVLPDAREGAESVTKAPRQGVVAVGRLHHDKGFDKLIAAMALLRDGGAAPDLTIWGEGAARPALERQLAELGLSENIQLPGVTRELPARLARARLLVVPSRREGFGNVVVEALAAGTPVLATDCAGPAHLLAAAGGAGRLLPRDAPDLPGLIAQAMTEMLAGDTALAEAARRGTAIAAPYRLGAATDAFEGLARALLRARPAWTNPGDGT</sequence>
<dbReference type="InterPro" id="IPR028098">
    <property type="entry name" value="Glyco_trans_4-like_N"/>
</dbReference>
<dbReference type="Pfam" id="PF13692">
    <property type="entry name" value="Glyco_trans_1_4"/>
    <property type="match status" value="1"/>
</dbReference>
<organism evidence="1 2">
    <name type="scientific">Brevirhabdus pacifica</name>
    <dbReference type="NCBI Taxonomy" id="1267768"/>
    <lineage>
        <taxon>Bacteria</taxon>
        <taxon>Pseudomonadati</taxon>
        <taxon>Pseudomonadota</taxon>
        <taxon>Alphaproteobacteria</taxon>
        <taxon>Rhodobacterales</taxon>
        <taxon>Paracoccaceae</taxon>
        <taxon>Brevirhabdus</taxon>
    </lineage>
</organism>
<dbReference type="Gene3D" id="3.40.50.2000">
    <property type="entry name" value="Glycogen Phosphorylase B"/>
    <property type="match status" value="2"/>
</dbReference>
<dbReference type="GO" id="GO:0016757">
    <property type="term" value="F:glycosyltransferase activity"/>
    <property type="evidence" value="ECO:0007669"/>
    <property type="project" value="TreeGrafter"/>
</dbReference>
<reference evidence="1 2" key="1">
    <citation type="submission" date="2017-01" db="EMBL/GenBank/DDBJ databases">
        <title>Genomic analysis of Xuhuaishuia manganoxidans DY6-4.</title>
        <authorList>
            <person name="Wang X."/>
        </authorList>
    </citation>
    <scope>NUCLEOTIDE SEQUENCE [LARGE SCALE GENOMIC DNA]</scope>
    <source>
        <strain evidence="1 2">DY6-4</strain>
    </source>
</reference>
<dbReference type="CDD" id="cd03811">
    <property type="entry name" value="GT4_GT28_WabH-like"/>
    <property type="match status" value="1"/>
</dbReference>
<dbReference type="Pfam" id="PF13439">
    <property type="entry name" value="Glyco_transf_4"/>
    <property type="match status" value="1"/>
</dbReference>
<dbReference type="AlphaFoldDB" id="A0A1U7DG76"/>
<evidence type="ECO:0000313" key="2">
    <source>
        <dbReference type="Proteomes" id="UP000187266"/>
    </source>
</evidence>
<evidence type="ECO:0000313" key="1">
    <source>
        <dbReference type="EMBL" id="APX89004.1"/>
    </source>
</evidence>
<dbReference type="PANTHER" id="PTHR12526">
    <property type="entry name" value="GLYCOSYLTRANSFERASE"/>
    <property type="match status" value="1"/>
</dbReference>
<dbReference type="SUPFAM" id="SSF53756">
    <property type="entry name" value="UDP-Glycosyltransferase/glycogen phosphorylase"/>
    <property type="match status" value="1"/>
</dbReference>
<accession>A0A2M9DF61</accession>
<keyword evidence="2" id="KW-1185">Reference proteome</keyword>
<dbReference type="EMBL" id="CP019124">
    <property type="protein sequence ID" value="APX89004.1"/>
    <property type="molecule type" value="Genomic_DNA"/>
</dbReference>
<dbReference type="STRING" id="1267768.BV394_04075"/>
<protein>
    <submittedName>
        <fullName evidence="1">Uncharacterized protein</fullName>
    </submittedName>
</protein>
<dbReference type="Proteomes" id="UP000187266">
    <property type="component" value="Chromosome"/>
</dbReference>
<proteinExistence type="predicted"/>
<gene>
    <name evidence="1" type="ORF">BV394_04075</name>
</gene>
<dbReference type="PANTHER" id="PTHR12526:SF635">
    <property type="entry name" value="GLYCOSYL TRANSFERASE GROUP 1"/>
    <property type="match status" value="1"/>
</dbReference>
<accession>A0A1U7DG76</accession>
<name>A0A1U7DG76_9RHOB</name>